<feature type="domain" description="Pterin-binding" evidence="10">
    <location>
        <begin position="25"/>
        <end position="278"/>
    </location>
</feature>
<evidence type="ECO:0000313" key="12">
    <source>
        <dbReference type="Proteomes" id="UP000002770"/>
    </source>
</evidence>
<sequence length="287" mass="31263">MNSIQFMSWLAHRSQLSPDSPPEKPLVMGIVNVTPDSFSDGGAFFSMEKACERAFHLIKQGADLIDIGGESTKPGAAAVPTEVELERVVPVIKHLRAQSDICISIDTNKPEVMDAAVAAGANVINDIYALRREGALAMAAKLAVPVCLMHMQGEPQNMQQNPHYSDGVFNDVLQFFIERIETCVRAGIDKRHLILDPGFGFGKKVQDNLYLVKMLEGFSMLKLPLLLGVSRKNAIGAVLAKNVDERVIGSIALAVYAALKGIAIIRTHDVDETNQALIMIDRVCQAK</sequence>
<dbReference type="InterPro" id="IPR000489">
    <property type="entry name" value="Pterin-binding_dom"/>
</dbReference>
<evidence type="ECO:0000256" key="6">
    <source>
        <dbReference type="ARBA" id="ARBA00022723"/>
    </source>
</evidence>
<dbReference type="STRING" id="658187.LDG_8775"/>
<keyword evidence="5 9" id="KW-0808">Transferase</keyword>
<dbReference type="FunCoup" id="G9ETY8">
    <property type="interactions" value="453"/>
</dbReference>
<evidence type="ECO:0000256" key="2">
    <source>
        <dbReference type="ARBA" id="ARBA00001946"/>
    </source>
</evidence>
<evidence type="ECO:0000259" key="10">
    <source>
        <dbReference type="PROSITE" id="PS50972"/>
    </source>
</evidence>
<dbReference type="Pfam" id="PF00809">
    <property type="entry name" value="Pterin_bind"/>
    <property type="match status" value="1"/>
</dbReference>
<dbReference type="SUPFAM" id="SSF51717">
    <property type="entry name" value="Dihydropteroate synthetase-like"/>
    <property type="match status" value="1"/>
</dbReference>
<dbReference type="eggNOG" id="COG0294">
    <property type="taxonomic scope" value="Bacteria"/>
</dbReference>
<dbReference type="PANTHER" id="PTHR20941">
    <property type="entry name" value="FOLATE SYNTHESIS PROTEINS"/>
    <property type="match status" value="1"/>
</dbReference>
<dbReference type="CDD" id="cd00739">
    <property type="entry name" value="DHPS"/>
    <property type="match status" value="1"/>
</dbReference>
<evidence type="ECO:0000256" key="9">
    <source>
        <dbReference type="RuleBase" id="RU361205"/>
    </source>
</evidence>
<dbReference type="EMBL" id="JH413848">
    <property type="protein sequence ID" value="EHL29339.1"/>
    <property type="molecule type" value="Genomic_DNA"/>
</dbReference>
<comment type="cofactor">
    <cofactor evidence="2 9">
        <name>Mg(2+)</name>
        <dbReference type="ChEBI" id="CHEBI:18420"/>
    </cofactor>
</comment>
<evidence type="ECO:0000256" key="3">
    <source>
        <dbReference type="ARBA" id="ARBA00004763"/>
    </source>
</evidence>
<comment type="pathway">
    <text evidence="3 9">Cofactor biosynthesis; tetrahydrofolate biosynthesis; 7,8-dihydrofolate from 2-amino-4-hydroxy-6-hydroxymethyl-7,8-dihydropteridine diphosphate and 4-aminobenzoate: step 1/2.</text>
</comment>
<dbReference type="GO" id="GO:0046654">
    <property type="term" value="P:tetrahydrofolate biosynthetic process"/>
    <property type="evidence" value="ECO:0007669"/>
    <property type="project" value="UniProtKB-UniPathway"/>
</dbReference>
<dbReference type="RefSeq" id="WP_006872642.1">
    <property type="nucleotide sequence ID" value="NZ_JH413848.1"/>
</dbReference>
<keyword evidence="6 9" id="KW-0479">Metal-binding</keyword>
<gene>
    <name evidence="11" type="ORF">LDG_8775</name>
</gene>
<dbReference type="OrthoDB" id="9811744at2"/>
<proteinExistence type="inferred from homology"/>
<dbReference type="PROSITE" id="PS00792">
    <property type="entry name" value="DHPS_1"/>
    <property type="match status" value="1"/>
</dbReference>
<dbReference type="UniPathway" id="UPA00077">
    <property type="reaction ID" value="UER00156"/>
</dbReference>
<evidence type="ECO:0000256" key="4">
    <source>
        <dbReference type="ARBA" id="ARBA00012458"/>
    </source>
</evidence>
<comment type="function">
    <text evidence="9">Catalyzes the condensation of para-aminobenzoate (pABA) with 6-hydroxymethyl-7,8-dihydropterin diphosphate (DHPt-PP) to form 7,8-dihydropteroate (H2Pte), the immediate precursor of folate derivatives.</text>
</comment>
<evidence type="ECO:0000256" key="7">
    <source>
        <dbReference type="ARBA" id="ARBA00022842"/>
    </source>
</evidence>
<dbReference type="PROSITE" id="PS00793">
    <property type="entry name" value="DHPS_2"/>
    <property type="match status" value="1"/>
</dbReference>
<evidence type="ECO:0000256" key="1">
    <source>
        <dbReference type="ARBA" id="ARBA00000012"/>
    </source>
</evidence>
<organism evidence="11 12">
    <name type="scientific">Legionella drancourtii LLAP12</name>
    <dbReference type="NCBI Taxonomy" id="658187"/>
    <lineage>
        <taxon>Bacteria</taxon>
        <taxon>Pseudomonadati</taxon>
        <taxon>Pseudomonadota</taxon>
        <taxon>Gammaproteobacteria</taxon>
        <taxon>Legionellales</taxon>
        <taxon>Legionellaceae</taxon>
        <taxon>Legionella</taxon>
    </lineage>
</organism>
<keyword evidence="12" id="KW-1185">Reference proteome</keyword>
<dbReference type="NCBIfam" id="TIGR01496">
    <property type="entry name" value="DHPS"/>
    <property type="match status" value="1"/>
</dbReference>
<dbReference type="InterPro" id="IPR006390">
    <property type="entry name" value="DHP_synth_dom"/>
</dbReference>
<dbReference type="PANTHER" id="PTHR20941:SF1">
    <property type="entry name" value="FOLIC ACID SYNTHESIS PROTEIN FOL1"/>
    <property type="match status" value="1"/>
</dbReference>
<comment type="similarity">
    <text evidence="9">Belongs to the DHPS family.</text>
</comment>
<name>G9ETY8_9GAMM</name>
<evidence type="ECO:0000256" key="5">
    <source>
        <dbReference type="ARBA" id="ARBA00022679"/>
    </source>
</evidence>
<evidence type="ECO:0000256" key="8">
    <source>
        <dbReference type="ARBA" id="ARBA00022909"/>
    </source>
</evidence>
<keyword evidence="7 9" id="KW-0460">Magnesium</keyword>
<dbReference type="InParanoid" id="G9ETY8"/>
<dbReference type="EC" id="2.5.1.15" evidence="4 9"/>
<dbReference type="HOGENOM" id="CLU_008023_0_2_6"/>
<comment type="catalytic activity">
    <reaction evidence="1">
        <text>(7,8-dihydropterin-6-yl)methyl diphosphate + 4-aminobenzoate = 7,8-dihydropteroate + diphosphate</text>
        <dbReference type="Rhea" id="RHEA:19949"/>
        <dbReference type="ChEBI" id="CHEBI:17836"/>
        <dbReference type="ChEBI" id="CHEBI:17839"/>
        <dbReference type="ChEBI" id="CHEBI:33019"/>
        <dbReference type="ChEBI" id="CHEBI:72950"/>
        <dbReference type="EC" id="2.5.1.15"/>
    </reaction>
</comment>
<dbReference type="Gene3D" id="3.20.20.20">
    <property type="entry name" value="Dihydropteroate synthase-like"/>
    <property type="match status" value="1"/>
</dbReference>
<dbReference type="Proteomes" id="UP000002770">
    <property type="component" value="Unassembled WGS sequence"/>
</dbReference>
<reference evidence="11 12" key="1">
    <citation type="journal article" date="2011" name="BMC Genomics">
        <title>Insight into cross-talk between intra-amoebal pathogens.</title>
        <authorList>
            <person name="Gimenez G."/>
            <person name="Bertelli C."/>
            <person name="Moliner C."/>
            <person name="Robert C."/>
            <person name="Raoult D."/>
            <person name="Fournier P.E."/>
            <person name="Greub G."/>
        </authorList>
    </citation>
    <scope>NUCLEOTIDE SEQUENCE [LARGE SCALE GENOMIC DNA]</scope>
    <source>
        <strain evidence="11 12">LLAP12</strain>
    </source>
</reference>
<dbReference type="AlphaFoldDB" id="G9ETY8"/>
<dbReference type="GO" id="GO:0046872">
    <property type="term" value="F:metal ion binding"/>
    <property type="evidence" value="ECO:0007669"/>
    <property type="project" value="UniProtKB-KW"/>
</dbReference>
<protein>
    <recommendedName>
        <fullName evidence="4 9">Dihydropteroate synthase</fullName>
        <shortName evidence="9">DHPS</shortName>
        <ecNumber evidence="4 9">2.5.1.15</ecNumber>
    </recommendedName>
    <alternativeName>
        <fullName evidence="9">Dihydropteroate pyrophosphorylase</fullName>
    </alternativeName>
</protein>
<dbReference type="GO" id="GO:0046656">
    <property type="term" value="P:folic acid biosynthetic process"/>
    <property type="evidence" value="ECO:0007669"/>
    <property type="project" value="UniProtKB-KW"/>
</dbReference>
<dbReference type="InterPro" id="IPR045031">
    <property type="entry name" value="DHP_synth-like"/>
</dbReference>
<evidence type="ECO:0000313" key="11">
    <source>
        <dbReference type="EMBL" id="EHL29339.1"/>
    </source>
</evidence>
<dbReference type="InterPro" id="IPR011005">
    <property type="entry name" value="Dihydropteroate_synth-like_sf"/>
</dbReference>
<dbReference type="GO" id="GO:0004156">
    <property type="term" value="F:dihydropteroate synthase activity"/>
    <property type="evidence" value="ECO:0007669"/>
    <property type="project" value="UniProtKB-EC"/>
</dbReference>
<dbReference type="PROSITE" id="PS50972">
    <property type="entry name" value="PTERIN_BINDING"/>
    <property type="match status" value="1"/>
</dbReference>
<dbReference type="GO" id="GO:0005829">
    <property type="term" value="C:cytosol"/>
    <property type="evidence" value="ECO:0007669"/>
    <property type="project" value="TreeGrafter"/>
</dbReference>
<accession>G9ETY8</accession>
<keyword evidence="8 9" id="KW-0289">Folate biosynthesis</keyword>